<evidence type="ECO:0000256" key="2">
    <source>
        <dbReference type="ARBA" id="ARBA00004713"/>
    </source>
</evidence>
<keyword evidence="12" id="KW-0448">Lipopolysaccharide biosynthesis</keyword>
<evidence type="ECO:0000256" key="12">
    <source>
        <dbReference type="RuleBase" id="RU365103"/>
    </source>
</evidence>
<dbReference type="NCBIfam" id="NF004388">
    <property type="entry name" value="PRK05749.1-4"/>
    <property type="match status" value="1"/>
</dbReference>
<accession>A0A9X0W710</accession>
<dbReference type="InterPro" id="IPR038107">
    <property type="entry name" value="Glycos_transf_N_sf"/>
</dbReference>
<gene>
    <name evidence="14" type="ORF">CKO42_06725</name>
</gene>
<reference evidence="14 15" key="1">
    <citation type="journal article" date="2020" name="Microorganisms">
        <title>Osmotic Adaptation and Compatible Solute Biosynthesis of Phototrophic Bacteria as Revealed from Genome Analyses.</title>
        <authorList>
            <person name="Imhoff J.F."/>
            <person name="Rahn T."/>
            <person name="Kunzel S."/>
            <person name="Keller A."/>
            <person name="Neulinger S.C."/>
        </authorList>
    </citation>
    <scope>NUCLEOTIDE SEQUENCE [LARGE SCALE GENOMIC DNA]</scope>
    <source>
        <strain evidence="14 15">DSM 25653</strain>
    </source>
</reference>
<dbReference type="GO" id="GO:0009245">
    <property type="term" value="P:lipid A biosynthetic process"/>
    <property type="evidence" value="ECO:0007669"/>
    <property type="project" value="TreeGrafter"/>
</dbReference>
<dbReference type="SUPFAM" id="SSF53756">
    <property type="entry name" value="UDP-Glycosyltransferase/glycogen phosphorylase"/>
    <property type="match status" value="1"/>
</dbReference>
<dbReference type="GO" id="GO:0005886">
    <property type="term" value="C:plasma membrane"/>
    <property type="evidence" value="ECO:0007669"/>
    <property type="project" value="UniProtKB-SubCell"/>
</dbReference>
<dbReference type="AlphaFoldDB" id="A0A9X0W710"/>
<sequence>MANRLYSFLLLLLLPLVLLRLFWRGYRNPAYLERWPERIGLWRRPLRPVDIWIHAVSVGEVQAMQPLIRELLGREPAMALLVSTTTPTGARRLHALFGERAQHVFTPYDLPWIMRRFLNRTRPRLVMVVETEIWPNLLAVCAERAIPVILANARMSPRSARGYARVGPFTAQTLGRFARIAAQSQPDAERFIQLGAAADRVQVTGSIKFDVRLPASLRDRAEVLRRGWGVNRPVWVAASTHEGEEEPLLAVQRRLRQSFAEALLVLVPRHPERFDRVAALVHREGMTMVRRSDGCGCDAACSVYLADSMGELPLFLAAADVAFIGGSLVPIGGHNLLEAAALAVPVAIGPHCFNFAEITRLLVAEEGAVQVKDAQALAPLLEAWLGDAAERARIGENGAAFVARNCGALQRLLALLDSELGHIKPTA</sequence>
<dbReference type="EMBL" id="NRRY01000007">
    <property type="protein sequence ID" value="MBK1618143.1"/>
    <property type="molecule type" value="Genomic_DNA"/>
</dbReference>
<keyword evidence="7" id="KW-0812">Transmembrane</keyword>
<feature type="site" description="Transition state stabilizer" evidence="11">
    <location>
        <position position="130"/>
    </location>
</feature>
<dbReference type="EC" id="2.4.99.12" evidence="4 12"/>
<dbReference type="InterPro" id="IPR007507">
    <property type="entry name" value="Glycos_transf_N"/>
</dbReference>
<evidence type="ECO:0000256" key="7">
    <source>
        <dbReference type="ARBA" id="ARBA00022968"/>
    </source>
</evidence>
<organism evidence="14 15">
    <name type="scientific">Lamprobacter modestohalophilus</name>
    <dbReference type="NCBI Taxonomy" id="1064514"/>
    <lineage>
        <taxon>Bacteria</taxon>
        <taxon>Pseudomonadati</taxon>
        <taxon>Pseudomonadota</taxon>
        <taxon>Gammaproteobacteria</taxon>
        <taxon>Chromatiales</taxon>
        <taxon>Chromatiaceae</taxon>
        <taxon>Lamprobacter</taxon>
    </lineage>
</organism>
<evidence type="ECO:0000259" key="13">
    <source>
        <dbReference type="Pfam" id="PF04413"/>
    </source>
</evidence>
<dbReference type="Gene3D" id="3.40.50.2000">
    <property type="entry name" value="Glycogen Phosphorylase B"/>
    <property type="match status" value="1"/>
</dbReference>
<keyword evidence="12" id="KW-0472">Membrane</keyword>
<dbReference type="FunFam" id="3.40.50.2000:FF:000032">
    <property type="entry name" value="3-deoxy-D-manno-octulosonic acid transferase"/>
    <property type="match status" value="1"/>
</dbReference>
<dbReference type="InterPro" id="IPR039901">
    <property type="entry name" value="Kdotransferase"/>
</dbReference>
<keyword evidence="7" id="KW-0735">Signal-anchor</keyword>
<comment type="similarity">
    <text evidence="3">Belongs to the glycosyltransferase group 1 family. Glycosyltransferase 30 subfamily.</text>
</comment>
<feature type="domain" description="3-deoxy-D-manno-octulosonic-acid transferase N-terminal" evidence="13">
    <location>
        <begin position="33"/>
        <end position="211"/>
    </location>
</feature>
<comment type="pathway">
    <text evidence="2 12">Bacterial outer membrane biogenesis; LPS core biosynthesis.</text>
</comment>
<dbReference type="GO" id="GO:0009244">
    <property type="term" value="P:lipopolysaccharide core region biosynthetic process"/>
    <property type="evidence" value="ECO:0007669"/>
    <property type="project" value="UniProtKB-UniRule"/>
</dbReference>
<dbReference type="RefSeq" id="WP_200240933.1">
    <property type="nucleotide sequence ID" value="NZ_NRRY01000007.1"/>
</dbReference>
<evidence type="ECO:0000256" key="4">
    <source>
        <dbReference type="ARBA" id="ARBA00012621"/>
    </source>
</evidence>
<dbReference type="Pfam" id="PF04413">
    <property type="entry name" value="Glycos_transf_N"/>
    <property type="match status" value="1"/>
</dbReference>
<dbReference type="GO" id="GO:0043842">
    <property type="term" value="F:Kdo transferase activity"/>
    <property type="evidence" value="ECO:0007669"/>
    <property type="project" value="UniProtKB-EC"/>
</dbReference>
<comment type="subcellular location">
    <subcellularLocation>
        <location evidence="1">Cell inner membrane</location>
        <topology evidence="1">Single-pass membrane protein</topology>
        <orientation evidence="1">Cytoplasmic side</orientation>
    </subcellularLocation>
    <subcellularLocation>
        <location evidence="12">Cell membrane</location>
    </subcellularLocation>
</comment>
<dbReference type="PANTHER" id="PTHR42755">
    <property type="entry name" value="3-DEOXY-MANNO-OCTULOSONATE CYTIDYLYLTRANSFERASE"/>
    <property type="match status" value="1"/>
</dbReference>
<evidence type="ECO:0000313" key="14">
    <source>
        <dbReference type="EMBL" id="MBK1618143.1"/>
    </source>
</evidence>
<feature type="site" description="Transition state stabilizer" evidence="11">
    <location>
        <position position="208"/>
    </location>
</feature>
<evidence type="ECO:0000256" key="6">
    <source>
        <dbReference type="ARBA" id="ARBA00022679"/>
    </source>
</evidence>
<dbReference type="PANTHER" id="PTHR42755:SF1">
    <property type="entry name" value="3-DEOXY-D-MANNO-OCTULOSONIC ACID TRANSFERASE, MITOCHONDRIAL-RELATED"/>
    <property type="match status" value="1"/>
</dbReference>
<evidence type="ECO:0000256" key="10">
    <source>
        <dbReference type="PIRSR" id="PIRSR639901-1"/>
    </source>
</evidence>
<name>A0A9X0W710_9GAMM</name>
<evidence type="ECO:0000313" key="15">
    <source>
        <dbReference type="Proteomes" id="UP001138768"/>
    </source>
</evidence>
<proteinExistence type="inferred from homology"/>
<comment type="caution">
    <text evidence="14">The sequence shown here is derived from an EMBL/GenBank/DDBJ whole genome shotgun (WGS) entry which is preliminary data.</text>
</comment>
<keyword evidence="12" id="KW-1003">Cell membrane</keyword>
<protein>
    <recommendedName>
        <fullName evidence="5 12">3-deoxy-D-manno-octulosonic acid transferase</fullName>
        <shortName evidence="12">Kdo transferase</shortName>
        <ecNumber evidence="4 12">2.4.99.12</ecNumber>
    </recommendedName>
    <alternativeName>
        <fullName evidence="8 12">Lipid IV(A) 3-deoxy-D-manno-octulosonic acid transferase</fullName>
    </alternativeName>
</protein>
<evidence type="ECO:0000256" key="3">
    <source>
        <dbReference type="ARBA" id="ARBA00006380"/>
    </source>
</evidence>
<dbReference type="Proteomes" id="UP001138768">
    <property type="component" value="Unassembled WGS sequence"/>
</dbReference>
<evidence type="ECO:0000256" key="8">
    <source>
        <dbReference type="ARBA" id="ARBA00031445"/>
    </source>
</evidence>
<dbReference type="Gene3D" id="3.40.50.11720">
    <property type="entry name" value="3-Deoxy-D-manno-octulosonic-acid transferase, N-terminal domain"/>
    <property type="match status" value="1"/>
</dbReference>
<comment type="catalytic activity">
    <reaction evidence="9 12">
        <text>lipid IVA (E. coli) + CMP-3-deoxy-beta-D-manno-octulosonate = alpha-Kdo-(2-&gt;6)-lipid IVA (E. coli) + CMP + H(+)</text>
        <dbReference type="Rhea" id="RHEA:28066"/>
        <dbReference type="ChEBI" id="CHEBI:15378"/>
        <dbReference type="ChEBI" id="CHEBI:58603"/>
        <dbReference type="ChEBI" id="CHEBI:60364"/>
        <dbReference type="ChEBI" id="CHEBI:60377"/>
        <dbReference type="ChEBI" id="CHEBI:85987"/>
        <dbReference type="EC" id="2.4.99.12"/>
    </reaction>
</comment>
<evidence type="ECO:0000256" key="9">
    <source>
        <dbReference type="ARBA" id="ARBA00049183"/>
    </source>
</evidence>
<comment type="function">
    <text evidence="12">Involved in lipopolysaccharide (LPS) biosynthesis. Catalyzes the transfer of 3-deoxy-D-manno-octulosonate (Kdo) residue(s) from CMP-Kdo to lipid IV(A), the tetraacyldisaccharide-1,4'-bisphosphate precursor of lipid A.</text>
</comment>
<evidence type="ECO:0000256" key="1">
    <source>
        <dbReference type="ARBA" id="ARBA00004388"/>
    </source>
</evidence>
<keyword evidence="6 12" id="KW-0808">Transferase</keyword>
<keyword evidence="15" id="KW-1185">Reference proteome</keyword>
<evidence type="ECO:0000256" key="11">
    <source>
        <dbReference type="PIRSR" id="PIRSR639901-2"/>
    </source>
</evidence>
<feature type="active site" description="Proton acceptor" evidence="10">
    <location>
        <position position="60"/>
    </location>
</feature>
<dbReference type="FunFam" id="3.40.50.11720:FF:000001">
    <property type="entry name" value="3-deoxy-D-manno-octulosonic acid transferase"/>
    <property type="match status" value="1"/>
</dbReference>
<evidence type="ECO:0000256" key="5">
    <source>
        <dbReference type="ARBA" id="ARBA00019077"/>
    </source>
</evidence>